<dbReference type="PANTHER" id="PTHR30363">
    <property type="entry name" value="HTH-TYPE TRANSCRIPTIONAL REGULATOR SRLR-RELATED"/>
    <property type="match status" value="1"/>
</dbReference>
<dbReference type="Gene3D" id="1.10.10.10">
    <property type="entry name" value="Winged helix-like DNA-binding domain superfamily/Winged helix DNA-binding domain"/>
    <property type="match status" value="1"/>
</dbReference>
<dbReference type="PRINTS" id="PR00037">
    <property type="entry name" value="HTHLACR"/>
</dbReference>
<reference evidence="5 6" key="1">
    <citation type="submission" date="2017-05" db="EMBL/GenBank/DDBJ databases">
        <title>Vagococcus spp. assemblies.</title>
        <authorList>
            <person name="Gulvik C.A."/>
        </authorList>
    </citation>
    <scope>NUCLEOTIDE SEQUENCE [LARGE SCALE GENOMIC DNA]</scope>
    <source>
        <strain evidence="5 6">CCUG 51432</strain>
    </source>
</reference>
<dbReference type="InterPro" id="IPR001034">
    <property type="entry name" value="DeoR_HTH"/>
</dbReference>
<dbReference type="SMART" id="SM01134">
    <property type="entry name" value="DeoRC"/>
    <property type="match status" value="1"/>
</dbReference>
<organism evidence="5 6">
    <name type="scientific">Vagococcus elongatus</name>
    <dbReference type="NCBI Taxonomy" id="180344"/>
    <lineage>
        <taxon>Bacteria</taxon>
        <taxon>Bacillati</taxon>
        <taxon>Bacillota</taxon>
        <taxon>Bacilli</taxon>
        <taxon>Lactobacillales</taxon>
        <taxon>Enterococcaceae</taxon>
        <taxon>Vagococcus</taxon>
    </lineage>
</organism>
<dbReference type="InterPro" id="IPR037171">
    <property type="entry name" value="NagB/RpiA_transferase-like"/>
</dbReference>
<dbReference type="GO" id="GO:0003677">
    <property type="term" value="F:DNA binding"/>
    <property type="evidence" value="ECO:0007669"/>
    <property type="project" value="UniProtKB-KW"/>
</dbReference>
<gene>
    <name evidence="5" type="ORF">CBF29_05030</name>
</gene>
<dbReference type="InterPro" id="IPR014036">
    <property type="entry name" value="DeoR-like_C"/>
</dbReference>
<keyword evidence="6" id="KW-1185">Reference proteome</keyword>
<keyword evidence="3" id="KW-0804">Transcription</keyword>
<dbReference type="InterPro" id="IPR050313">
    <property type="entry name" value="Carb_Metab_HTH_regulators"/>
</dbReference>
<evidence type="ECO:0000256" key="1">
    <source>
        <dbReference type="ARBA" id="ARBA00023015"/>
    </source>
</evidence>
<keyword evidence="2" id="KW-0238">DNA-binding</keyword>
<accession>A0A430AYC2</accession>
<evidence type="ECO:0000313" key="6">
    <source>
        <dbReference type="Proteomes" id="UP000287605"/>
    </source>
</evidence>
<name>A0A430AYC2_9ENTE</name>
<dbReference type="Pfam" id="PF00455">
    <property type="entry name" value="DeoRC"/>
    <property type="match status" value="1"/>
</dbReference>
<dbReference type="Proteomes" id="UP000287605">
    <property type="component" value="Unassembled WGS sequence"/>
</dbReference>
<keyword evidence="1" id="KW-0805">Transcription regulation</keyword>
<dbReference type="InterPro" id="IPR036390">
    <property type="entry name" value="WH_DNA-bd_sf"/>
</dbReference>
<proteinExistence type="predicted"/>
<dbReference type="EMBL" id="NGKA01000006">
    <property type="protein sequence ID" value="RSU13035.1"/>
    <property type="molecule type" value="Genomic_DNA"/>
</dbReference>
<dbReference type="SUPFAM" id="SSF100950">
    <property type="entry name" value="NagB/RpiA/CoA transferase-like"/>
    <property type="match status" value="1"/>
</dbReference>
<dbReference type="GO" id="GO:0003700">
    <property type="term" value="F:DNA-binding transcription factor activity"/>
    <property type="evidence" value="ECO:0007669"/>
    <property type="project" value="InterPro"/>
</dbReference>
<dbReference type="InterPro" id="IPR036388">
    <property type="entry name" value="WH-like_DNA-bd_sf"/>
</dbReference>
<dbReference type="Pfam" id="PF08220">
    <property type="entry name" value="HTH_DeoR"/>
    <property type="match status" value="1"/>
</dbReference>
<dbReference type="SUPFAM" id="SSF46785">
    <property type="entry name" value="Winged helix' DNA-binding domain"/>
    <property type="match status" value="1"/>
</dbReference>
<dbReference type="Gene3D" id="3.40.50.1360">
    <property type="match status" value="1"/>
</dbReference>
<dbReference type="AlphaFoldDB" id="A0A430AYC2"/>
<dbReference type="PANTHER" id="PTHR30363:SF44">
    <property type="entry name" value="AGA OPERON TRANSCRIPTIONAL REPRESSOR-RELATED"/>
    <property type="match status" value="1"/>
</dbReference>
<evidence type="ECO:0000256" key="2">
    <source>
        <dbReference type="ARBA" id="ARBA00023125"/>
    </source>
</evidence>
<feature type="domain" description="HTH deoR-type" evidence="4">
    <location>
        <begin position="3"/>
        <end position="58"/>
    </location>
</feature>
<dbReference type="InterPro" id="IPR018356">
    <property type="entry name" value="Tscrpt_reg_HTH_DeoR_CS"/>
</dbReference>
<dbReference type="PROSITE" id="PS00894">
    <property type="entry name" value="HTH_DEOR_1"/>
    <property type="match status" value="1"/>
</dbReference>
<comment type="caution">
    <text evidence="5">The sequence shown here is derived from an EMBL/GenBank/DDBJ whole genome shotgun (WGS) entry which is preliminary data.</text>
</comment>
<protein>
    <recommendedName>
        <fullName evidence="4">HTH deoR-type domain-containing protein</fullName>
    </recommendedName>
</protein>
<evidence type="ECO:0000256" key="3">
    <source>
        <dbReference type="ARBA" id="ARBA00023163"/>
    </source>
</evidence>
<dbReference type="RefSeq" id="WP_126808037.1">
    <property type="nucleotide sequence ID" value="NZ_NGKA01000006.1"/>
</dbReference>
<dbReference type="SMART" id="SM00420">
    <property type="entry name" value="HTH_DEOR"/>
    <property type="match status" value="1"/>
</dbReference>
<evidence type="ECO:0000259" key="4">
    <source>
        <dbReference type="PROSITE" id="PS51000"/>
    </source>
</evidence>
<dbReference type="PROSITE" id="PS51000">
    <property type="entry name" value="HTH_DEOR_2"/>
    <property type="match status" value="1"/>
</dbReference>
<sequence length="259" mass="28722">MLEVERHIAIVNKLTKDKTVTVNELAAMLDVAKTTIRKDLTELEKSGVLTRIHGGAVLKDEYLVQTDYDEKKMQDFDRKVLIAQKALNLIPDNASIALNTSTITSLIAEYLPNNQYTVVTNSLDILNILAKKDNINLISSGGNFITKHRSFEGPVAVGGFANFSYNVSFIGANGIHHEQGISTKTFLEAEAKKTILRNSIASYVVAEEKKFDRIGLIKVSDFSDITGIVTDSPMENDKLKKYQEKTEIIFPNIVSAEVN</sequence>
<evidence type="ECO:0000313" key="5">
    <source>
        <dbReference type="EMBL" id="RSU13035.1"/>
    </source>
</evidence>
<dbReference type="OrthoDB" id="9798651at2"/>